<evidence type="ECO:0000313" key="5">
    <source>
        <dbReference type="Proteomes" id="UP000186817"/>
    </source>
</evidence>
<name>A0A1Q9CIS3_SYMMI</name>
<dbReference type="InterPro" id="IPR011051">
    <property type="entry name" value="RmlC_Cupin_sf"/>
</dbReference>
<organism evidence="4 5">
    <name type="scientific">Symbiodinium microadriaticum</name>
    <name type="common">Dinoflagellate</name>
    <name type="synonym">Zooxanthella microadriatica</name>
    <dbReference type="NCBI Taxonomy" id="2951"/>
    <lineage>
        <taxon>Eukaryota</taxon>
        <taxon>Sar</taxon>
        <taxon>Alveolata</taxon>
        <taxon>Dinophyceae</taxon>
        <taxon>Suessiales</taxon>
        <taxon>Symbiodiniaceae</taxon>
        <taxon>Symbiodinium</taxon>
    </lineage>
</organism>
<dbReference type="InterPro" id="IPR009327">
    <property type="entry name" value="Cupin_DUF985"/>
</dbReference>
<dbReference type="OrthoDB" id="423195at2759"/>
<keyword evidence="2" id="KW-0472">Membrane</keyword>
<proteinExistence type="predicted"/>
<dbReference type="AlphaFoldDB" id="A0A1Q9CIS3"/>
<dbReference type="CDD" id="cd06121">
    <property type="entry name" value="cupin_YML079wp"/>
    <property type="match status" value="1"/>
</dbReference>
<evidence type="ECO:0000256" key="1">
    <source>
        <dbReference type="SAM" id="MobiDB-lite"/>
    </source>
</evidence>
<dbReference type="Gene3D" id="2.60.120.10">
    <property type="entry name" value="Jelly Rolls"/>
    <property type="match status" value="1"/>
</dbReference>
<dbReference type="EMBL" id="LSRX01001163">
    <property type="protein sequence ID" value="OLP82828.1"/>
    <property type="molecule type" value="Genomic_DNA"/>
</dbReference>
<dbReference type="InterPro" id="IPR014710">
    <property type="entry name" value="RmlC-like_jellyroll"/>
</dbReference>
<dbReference type="InterPro" id="IPR039935">
    <property type="entry name" value="YML079W-like"/>
</dbReference>
<evidence type="ECO:0000313" key="4">
    <source>
        <dbReference type="EMBL" id="OLP82828.1"/>
    </source>
</evidence>
<keyword evidence="2" id="KW-1133">Transmembrane helix</keyword>
<comment type="caution">
    <text evidence="4">The sequence shown here is derived from an EMBL/GenBank/DDBJ whole genome shotgun (WGS) entry which is preliminary data.</text>
</comment>
<evidence type="ECO:0000256" key="2">
    <source>
        <dbReference type="SAM" id="Phobius"/>
    </source>
</evidence>
<dbReference type="Proteomes" id="UP000186817">
    <property type="component" value="Unassembled WGS sequence"/>
</dbReference>
<feature type="transmembrane region" description="Helical" evidence="2">
    <location>
        <begin position="611"/>
        <end position="634"/>
    </location>
</feature>
<keyword evidence="5" id="KW-1185">Reference proteome</keyword>
<dbReference type="PANTHER" id="PTHR33387">
    <property type="entry name" value="RMLC-LIKE JELLY ROLL FOLD PROTEIN"/>
    <property type="match status" value="1"/>
</dbReference>
<feature type="domain" description="DUF985" evidence="3">
    <location>
        <begin position="12"/>
        <end position="146"/>
    </location>
</feature>
<evidence type="ECO:0000259" key="3">
    <source>
        <dbReference type="Pfam" id="PF06172"/>
    </source>
</evidence>
<dbReference type="SUPFAM" id="SSF51182">
    <property type="entry name" value="RmlC-like cupins"/>
    <property type="match status" value="1"/>
</dbReference>
<sequence length="678" mass="73406">MAGGADALDEVQELARRLDLEPLVPEGGYFRRTHYSDAEIQGPAGAGRGLSAILYLMSRDDMSKMHRLNTDETWHFYHGSPVVIVELEKTAPEQAKLTRLGAVTEGLCPQYTVKSGTWFGAFPEGDLSLVGCTCGPAFEFHGFEMASRALLLDSFPAAETWIHKLTGGIVTDYVPMSSLVTLVGVQQLKQLCSAAACWLKTQTVSLSLSLVMVMALTREEIIGQVHQAGRLYDRAKGAANRGVLEQRADQLCVDLAAKIARQIEEEEKQAVADSVAVVQPATAAAAASRPEAPTTKPKPSRWSVDYSRFEAISNDEDDSSPNQAQVKQIAHSLAGVVEDVKRLKPPPTCTRQKGVSTTGTPRIVPFEAETVAQGVLALELQGGNERYPKPLFPKRPRRLGAAEQSMGPLPWRMALLVLSRPAGSTQQCRGHSECSPDMYCFSYKRCQEHMAKEPFQIGDPVILTTAGSVPACPKWVVVGSYPNLTYNVQCATDETLVQQAAGTSLHTADSFGYNCGDPSPFGVCGLVQLCPSSDDSIDGTCPGPAQNKSEVCLDLNPIFCKTVRKYPRMCSQPYHGPNVSVTCCDACKGYHAPSPRPPPQSERGRTRNKRFATHAALVLCSLATAVVGCIVVLARRRKQRELRAAAFEESFAAVEATANGEAEAEYLEMATPRGTADR</sequence>
<dbReference type="Pfam" id="PF06172">
    <property type="entry name" value="Cupin_5"/>
    <property type="match status" value="1"/>
</dbReference>
<keyword evidence="2" id="KW-0812">Transmembrane</keyword>
<feature type="compositionally biased region" description="Low complexity" evidence="1">
    <location>
        <begin position="283"/>
        <end position="295"/>
    </location>
</feature>
<dbReference type="PANTHER" id="PTHR33387:SF3">
    <property type="entry name" value="DUF985 DOMAIN-CONTAINING PROTEIN"/>
    <property type="match status" value="1"/>
</dbReference>
<feature type="region of interest" description="Disordered" evidence="1">
    <location>
        <begin position="283"/>
        <end position="302"/>
    </location>
</feature>
<protein>
    <recommendedName>
        <fullName evidence="3">DUF985 domain-containing protein</fullName>
    </recommendedName>
</protein>
<reference evidence="4 5" key="1">
    <citation type="submission" date="2016-02" db="EMBL/GenBank/DDBJ databases">
        <title>Genome analysis of coral dinoflagellate symbionts highlights evolutionary adaptations to a symbiotic lifestyle.</title>
        <authorList>
            <person name="Aranda M."/>
            <person name="Li Y."/>
            <person name="Liew Y.J."/>
            <person name="Baumgarten S."/>
            <person name="Simakov O."/>
            <person name="Wilson M."/>
            <person name="Piel J."/>
            <person name="Ashoor H."/>
            <person name="Bougouffa S."/>
            <person name="Bajic V.B."/>
            <person name="Ryu T."/>
            <person name="Ravasi T."/>
            <person name="Bayer T."/>
            <person name="Micklem G."/>
            <person name="Kim H."/>
            <person name="Bhak J."/>
            <person name="Lajeunesse T.C."/>
            <person name="Voolstra C.R."/>
        </authorList>
    </citation>
    <scope>NUCLEOTIDE SEQUENCE [LARGE SCALE GENOMIC DNA]</scope>
    <source>
        <strain evidence="4 5">CCMP2467</strain>
    </source>
</reference>
<gene>
    <name evidence="4" type="ORF">AK812_SmicGene36490</name>
</gene>
<accession>A0A1Q9CIS3</accession>